<proteinExistence type="inferred from homology"/>
<dbReference type="PANTHER" id="PTHR34308">
    <property type="entry name" value="COBALAMIN BIOSYNTHESIS PROTEIN CBIB"/>
    <property type="match status" value="1"/>
</dbReference>
<dbReference type="Pfam" id="PF03186">
    <property type="entry name" value="CobD_Cbib"/>
    <property type="match status" value="1"/>
</dbReference>
<dbReference type="AlphaFoldDB" id="A0A1I1T3X3"/>
<gene>
    <name evidence="9" type="primary">cobD</name>
    <name evidence="10" type="ORF">SAMN05660831_01783</name>
</gene>
<evidence type="ECO:0000313" key="11">
    <source>
        <dbReference type="Proteomes" id="UP000198611"/>
    </source>
</evidence>
<evidence type="ECO:0000256" key="5">
    <source>
        <dbReference type="ARBA" id="ARBA00022573"/>
    </source>
</evidence>
<keyword evidence="6 9" id="KW-0812">Transmembrane</keyword>
<comment type="similarity">
    <text evidence="3 9">Belongs to the CobD/CbiB family.</text>
</comment>
<evidence type="ECO:0000256" key="3">
    <source>
        <dbReference type="ARBA" id="ARBA00006263"/>
    </source>
</evidence>
<feature type="transmembrane region" description="Helical" evidence="9">
    <location>
        <begin position="51"/>
        <end position="78"/>
    </location>
</feature>
<dbReference type="STRING" id="1123397.SAMN05660831_01783"/>
<dbReference type="GO" id="GO:0048472">
    <property type="term" value="F:threonine-phosphate decarboxylase activity"/>
    <property type="evidence" value="ECO:0007669"/>
    <property type="project" value="InterPro"/>
</dbReference>
<accession>A0A1I1T3X3</accession>
<keyword evidence="4 9" id="KW-1003">Cell membrane</keyword>
<evidence type="ECO:0000256" key="7">
    <source>
        <dbReference type="ARBA" id="ARBA00022989"/>
    </source>
</evidence>
<organism evidence="10 11">
    <name type="scientific">Thiohalospira halophila DSM 15071</name>
    <dbReference type="NCBI Taxonomy" id="1123397"/>
    <lineage>
        <taxon>Bacteria</taxon>
        <taxon>Pseudomonadati</taxon>
        <taxon>Pseudomonadota</taxon>
        <taxon>Gammaproteobacteria</taxon>
        <taxon>Thiohalospirales</taxon>
        <taxon>Thiohalospiraceae</taxon>
        <taxon>Thiohalospira</taxon>
    </lineage>
</organism>
<evidence type="ECO:0000256" key="8">
    <source>
        <dbReference type="ARBA" id="ARBA00023136"/>
    </source>
</evidence>
<evidence type="ECO:0000256" key="2">
    <source>
        <dbReference type="ARBA" id="ARBA00004953"/>
    </source>
</evidence>
<comment type="pathway">
    <text evidence="2 9">Cofactor biosynthesis; adenosylcobalamin biosynthesis.</text>
</comment>
<dbReference type="InterPro" id="IPR004485">
    <property type="entry name" value="Cobalamin_biosynth_CobD/CbiB"/>
</dbReference>
<dbReference type="HAMAP" id="MF_00024">
    <property type="entry name" value="CobD_CbiB"/>
    <property type="match status" value="1"/>
</dbReference>
<feature type="transmembrane region" description="Helical" evidence="9">
    <location>
        <begin position="146"/>
        <end position="168"/>
    </location>
</feature>
<keyword evidence="11" id="KW-1185">Reference proteome</keyword>
<feature type="transmembrane region" description="Helical" evidence="9">
    <location>
        <begin position="281"/>
        <end position="300"/>
    </location>
</feature>
<keyword evidence="7 9" id="KW-1133">Transmembrane helix</keyword>
<evidence type="ECO:0000256" key="1">
    <source>
        <dbReference type="ARBA" id="ARBA00004651"/>
    </source>
</evidence>
<protein>
    <recommendedName>
        <fullName evidence="9">Cobalamin biosynthesis protein CobD</fullName>
    </recommendedName>
</protein>
<dbReference type="UniPathway" id="UPA00148"/>
<evidence type="ECO:0000313" key="10">
    <source>
        <dbReference type="EMBL" id="SFD53321.1"/>
    </source>
</evidence>
<evidence type="ECO:0000256" key="6">
    <source>
        <dbReference type="ARBA" id="ARBA00022692"/>
    </source>
</evidence>
<dbReference type="NCBIfam" id="TIGR00380">
    <property type="entry name" value="cobal_cbiB"/>
    <property type="match status" value="1"/>
</dbReference>
<dbReference type="GO" id="GO:0009236">
    <property type="term" value="P:cobalamin biosynthetic process"/>
    <property type="evidence" value="ECO:0007669"/>
    <property type="project" value="UniProtKB-UniRule"/>
</dbReference>
<keyword evidence="8 9" id="KW-0472">Membrane</keyword>
<evidence type="ECO:0000256" key="9">
    <source>
        <dbReference type="HAMAP-Rule" id="MF_00024"/>
    </source>
</evidence>
<name>A0A1I1T3X3_9GAMM</name>
<dbReference type="EMBL" id="FOMJ01000006">
    <property type="protein sequence ID" value="SFD53321.1"/>
    <property type="molecule type" value="Genomic_DNA"/>
</dbReference>
<comment type="subcellular location">
    <subcellularLocation>
        <location evidence="1 9">Cell membrane</location>
        <topology evidence="1 9">Multi-pass membrane protein</topology>
    </subcellularLocation>
</comment>
<dbReference type="GO" id="GO:0015420">
    <property type="term" value="F:ABC-type vitamin B12 transporter activity"/>
    <property type="evidence" value="ECO:0007669"/>
    <property type="project" value="UniProtKB-UniRule"/>
</dbReference>
<dbReference type="RefSeq" id="WP_399349380.1">
    <property type="nucleotide sequence ID" value="NZ_FOMJ01000006.1"/>
</dbReference>
<reference evidence="10 11" key="1">
    <citation type="submission" date="2016-10" db="EMBL/GenBank/DDBJ databases">
        <authorList>
            <person name="de Groot N.N."/>
        </authorList>
    </citation>
    <scope>NUCLEOTIDE SEQUENCE [LARGE SCALE GENOMIC DNA]</scope>
    <source>
        <strain evidence="10 11">HL3</strain>
    </source>
</reference>
<dbReference type="Proteomes" id="UP000198611">
    <property type="component" value="Unassembled WGS sequence"/>
</dbReference>
<comment type="function">
    <text evidence="9">Converts cobyric acid to cobinamide by the addition of aminopropanol on the F carboxylic group.</text>
</comment>
<comment type="caution">
    <text evidence="9">Lacks conserved residue(s) required for the propagation of feature annotation.</text>
</comment>
<keyword evidence="5 9" id="KW-0169">Cobalamin biosynthesis</keyword>
<evidence type="ECO:0000256" key="4">
    <source>
        <dbReference type="ARBA" id="ARBA00022475"/>
    </source>
</evidence>
<sequence length="304" mass="31625">MELPLATAAIVTALVADHLLGEPRRHPLALFGRAVQAVEARWYAPTIRRGAVLAGLLVVPPALAAGWLAALPGAGWFLEVALLWLAVGGRSLTDHAGAVAAPLARGDLAGARSAVAMLVSRDPAALEADGIAAATTESVLENGNDAVIAALFWYLVAGAAGLVAFRLINTLDAMWGYRTERYDRFGRVAARADDLLGWLPARLTAAAYAVAGNTSRAIRCWRTQGRRWKSPNAGPVMAAGAGALGIRLGGPAPYHGRTEVRPALGEGRAATADDIHRAGKLLGRAVIGLVGVALVVELLLRGWA</sequence>
<dbReference type="GO" id="GO:0005886">
    <property type="term" value="C:plasma membrane"/>
    <property type="evidence" value="ECO:0007669"/>
    <property type="project" value="UniProtKB-SubCell"/>
</dbReference>
<dbReference type="PANTHER" id="PTHR34308:SF1">
    <property type="entry name" value="COBALAMIN BIOSYNTHESIS PROTEIN CBIB"/>
    <property type="match status" value="1"/>
</dbReference>